<name>A0ABX0HAJ1_9BACT</name>
<dbReference type="SUPFAM" id="SSF81653">
    <property type="entry name" value="Calcium ATPase, transduction domain A"/>
    <property type="match status" value="1"/>
</dbReference>
<keyword evidence="6 10" id="KW-0067">ATP-binding</keyword>
<dbReference type="InterPro" id="IPR006121">
    <property type="entry name" value="HMA_dom"/>
</dbReference>
<feature type="transmembrane region" description="Helical" evidence="10">
    <location>
        <begin position="182"/>
        <end position="201"/>
    </location>
</feature>
<dbReference type="SFLD" id="SFLDG00002">
    <property type="entry name" value="C1.7:_P-type_atpase_like"/>
    <property type="match status" value="1"/>
</dbReference>
<dbReference type="NCBIfam" id="TIGR01494">
    <property type="entry name" value="ATPase_P-type"/>
    <property type="match status" value="1"/>
</dbReference>
<dbReference type="InterPro" id="IPR017969">
    <property type="entry name" value="Heavy-metal-associated_CS"/>
</dbReference>
<keyword evidence="4 10" id="KW-0479">Metal-binding</keyword>
<reference evidence="12 13" key="1">
    <citation type="submission" date="2020-03" db="EMBL/GenBank/DDBJ databases">
        <title>Cyclobacterium plantarum sp. nov., a marine bacterium isolated from a coastal-marine wetland.</title>
        <authorList>
            <person name="Sanchez-Porro C."/>
            <person name="Ventosa A."/>
            <person name="Amoozegar M."/>
        </authorList>
    </citation>
    <scope>NUCLEOTIDE SEQUENCE [LARGE SCALE GENOMIC DNA]</scope>
    <source>
        <strain evidence="12 13">GBPx2</strain>
    </source>
</reference>
<evidence type="ECO:0000259" key="11">
    <source>
        <dbReference type="PROSITE" id="PS50846"/>
    </source>
</evidence>
<dbReference type="Gene3D" id="3.40.1110.10">
    <property type="entry name" value="Calcium-transporting ATPase, cytoplasmic domain N"/>
    <property type="match status" value="1"/>
</dbReference>
<evidence type="ECO:0000256" key="10">
    <source>
        <dbReference type="RuleBase" id="RU362081"/>
    </source>
</evidence>
<dbReference type="Pfam" id="PF00702">
    <property type="entry name" value="Hydrolase"/>
    <property type="match status" value="1"/>
</dbReference>
<dbReference type="Pfam" id="PF00122">
    <property type="entry name" value="E1-E2_ATPase"/>
    <property type="match status" value="1"/>
</dbReference>
<organism evidence="12 13">
    <name type="scientific">Cyclobacterium plantarum</name>
    <dbReference type="NCBI Taxonomy" id="2716263"/>
    <lineage>
        <taxon>Bacteria</taxon>
        <taxon>Pseudomonadati</taxon>
        <taxon>Bacteroidota</taxon>
        <taxon>Cytophagia</taxon>
        <taxon>Cytophagales</taxon>
        <taxon>Cyclobacteriaceae</taxon>
        <taxon>Cyclobacterium</taxon>
    </lineage>
</organism>
<dbReference type="Gene3D" id="3.40.50.1000">
    <property type="entry name" value="HAD superfamily/HAD-like"/>
    <property type="match status" value="1"/>
</dbReference>
<dbReference type="SUPFAM" id="SSF55008">
    <property type="entry name" value="HMA, heavy metal-associated domain"/>
    <property type="match status" value="1"/>
</dbReference>
<evidence type="ECO:0000256" key="8">
    <source>
        <dbReference type="ARBA" id="ARBA00022989"/>
    </source>
</evidence>
<dbReference type="InterPro" id="IPR023298">
    <property type="entry name" value="ATPase_P-typ_TM_dom_sf"/>
</dbReference>
<dbReference type="CDD" id="cd00371">
    <property type="entry name" value="HMA"/>
    <property type="match status" value="1"/>
</dbReference>
<dbReference type="PROSITE" id="PS50846">
    <property type="entry name" value="HMA_2"/>
    <property type="match status" value="1"/>
</dbReference>
<feature type="transmembrane region" description="Helical" evidence="10">
    <location>
        <begin position="704"/>
        <end position="726"/>
    </location>
</feature>
<dbReference type="PANTHER" id="PTHR43520:SF8">
    <property type="entry name" value="P-TYPE CU(+) TRANSPORTER"/>
    <property type="match status" value="1"/>
</dbReference>
<dbReference type="RefSeq" id="WP_166146005.1">
    <property type="nucleotide sequence ID" value="NZ_JAANYN010000003.1"/>
</dbReference>
<dbReference type="InterPro" id="IPR008250">
    <property type="entry name" value="ATPase_P-typ_transduc_dom_A_sf"/>
</dbReference>
<dbReference type="SFLD" id="SFLDF00027">
    <property type="entry name" value="p-type_atpase"/>
    <property type="match status" value="1"/>
</dbReference>
<dbReference type="SFLD" id="SFLDS00003">
    <property type="entry name" value="Haloacid_Dehalogenase"/>
    <property type="match status" value="1"/>
</dbReference>
<feature type="transmembrane region" description="Helical" evidence="10">
    <location>
        <begin position="92"/>
        <end position="111"/>
    </location>
</feature>
<dbReference type="Proteomes" id="UP000649799">
    <property type="component" value="Unassembled WGS sequence"/>
</dbReference>
<evidence type="ECO:0000256" key="1">
    <source>
        <dbReference type="ARBA" id="ARBA00004127"/>
    </source>
</evidence>
<keyword evidence="5 10" id="KW-0547">Nucleotide-binding</keyword>
<dbReference type="EMBL" id="JAANYN010000003">
    <property type="protein sequence ID" value="NHE57005.1"/>
    <property type="molecule type" value="Genomic_DNA"/>
</dbReference>
<dbReference type="Pfam" id="PF00403">
    <property type="entry name" value="HMA"/>
    <property type="match status" value="1"/>
</dbReference>
<feature type="transmembrane region" description="Helical" evidence="10">
    <location>
        <begin position="335"/>
        <end position="356"/>
    </location>
</feature>
<gene>
    <name evidence="12" type="ORF">G9Q97_09290</name>
</gene>
<dbReference type="NCBIfam" id="TIGR01525">
    <property type="entry name" value="ATPase-IB_hvy"/>
    <property type="match status" value="1"/>
</dbReference>
<dbReference type="PRINTS" id="PR00119">
    <property type="entry name" value="CATATPASE"/>
</dbReference>
<comment type="similarity">
    <text evidence="2 10">Belongs to the cation transport ATPase (P-type) (TC 3.A.3) family. Type IB subfamily.</text>
</comment>
<dbReference type="PROSITE" id="PS01047">
    <property type="entry name" value="HMA_1"/>
    <property type="match status" value="1"/>
</dbReference>
<keyword evidence="9 10" id="KW-0472">Membrane</keyword>
<feature type="transmembrane region" description="Helical" evidence="10">
    <location>
        <begin position="679"/>
        <end position="698"/>
    </location>
</feature>
<dbReference type="InterPro" id="IPR023214">
    <property type="entry name" value="HAD_sf"/>
</dbReference>
<dbReference type="InterPro" id="IPR036412">
    <property type="entry name" value="HAD-like_sf"/>
</dbReference>
<keyword evidence="8 10" id="KW-1133">Transmembrane helix</keyword>
<keyword evidence="7" id="KW-1278">Translocase</keyword>
<protein>
    <submittedName>
        <fullName evidence="12">Copper-translocating P-type ATPase</fullName>
    </submittedName>
</protein>
<dbReference type="InterPro" id="IPR023299">
    <property type="entry name" value="ATPase_P-typ_cyto_dom_N"/>
</dbReference>
<dbReference type="SUPFAM" id="SSF56784">
    <property type="entry name" value="HAD-like"/>
    <property type="match status" value="1"/>
</dbReference>
<dbReference type="SUPFAM" id="SSF81665">
    <property type="entry name" value="Calcium ATPase, transmembrane domain M"/>
    <property type="match status" value="1"/>
</dbReference>
<dbReference type="PRINTS" id="PR00943">
    <property type="entry name" value="CUATPASE"/>
</dbReference>
<dbReference type="CDD" id="cd02094">
    <property type="entry name" value="P-type_ATPase_Cu-like"/>
    <property type="match status" value="1"/>
</dbReference>
<dbReference type="InterPro" id="IPR036163">
    <property type="entry name" value="HMA_dom_sf"/>
</dbReference>
<feature type="domain" description="HMA" evidence="11">
    <location>
        <begin position="2"/>
        <end position="68"/>
    </location>
</feature>
<dbReference type="InterPro" id="IPR044492">
    <property type="entry name" value="P_typ_ATPase_HD_dom"/>
</dbReference>
<comment type="subcellular location">
    <subcellularLocation>
        <location evidence="10">Cell membrane</location>
    </subcellularLocation>
    <subcellularLocation>
        <location evidence="1">Endomembrane system</location>
        <topology evidence="1">Multi-pass membrane protein</topology>
    </subcellularLocation>
</comment>
<feature type="transmembrane region" description="Helical" evidence="10">
    <location>
        <begin position="117"/>
        <end position="139"/>
    </location>
</feature>
<sequence>MKTIEVPVSGMSCAACALSIESTLKQSPGIKSATVNYATQAATLVLDEDSADLSQARKNVQDIGYELLIELQEKEHAEELQKMAHKQLRKNTIAAGILAFPVFIIGMFWMSLPYGNWIMWALTTPVLFVFGKSFFINAYKQSKAKKANMDTLVALSTGIAYIYSTFNTFFPQWLENRGLEPHVYFETAAVIVFFILLGRLLESGAKAGTSEALKKLIGLQPKELILIKDGKEILSPVSDAGMGEIVLVKPGQKIPLDGLVTGGESFVDESMLTGEPIPVAKHDGEAVFAGTINQKGSLQFKITKTAADTLLASIISRVKQAQGSKAPIQKMVDKVTAVFVPTVLVVALITFLVWTFSGIDDAALRGMLSAITVLVIACPCALGLATPTAIMVGIGKAASMGILIKDAESLETGKKTDVLILDKTGTITRGTPKVNKVIWGNGGEENKHQPIFQALESKSEHPLAAAIAQHFQSPKTQLPLTNFQSATGKGVQAVHEGKIYRIGTLKWLTSAGIAKDKSLIQNGEQMLEMGDIVVYMAVDNNLVGIVAIADQIKEESQKAIAAIQKMGITVHMLTGDQEKTAAAVASAVGIKKFKSGMLPEDKGKYIQELKSQGHVVAMAGDGINDSEALVLADLGIAMGTGTDIAMETAKATLMHSSLMDIPKLLHLSKDTVNTIRQNLFWAFVYNIIGIPLAAGLLYPFSGFLLNPMIAGAAMALSSVSVVSNSLRLKFKHQTQ</sequence>
<feature type="transmembrane region" description="Helical" evidence="10">
    <location>
        <begin position="151"/>
        <end position="170"/>
    </location>
</feature>
<feature type="transmembrane region" description="Helical" evidence="10">
    <location>
        <begin position="368"/>
        <end position="395"/>
    </location>
</feature>
<dbReference type="NCBIfam" id="TIGR01511">
    <property type="entry name" value="ATPase-IB1_Cu"/>
    <property type="match status" value="1"/>
</dbReference>
<comment type="caution">
    <text evidence="12">The sequence shown here is derived from an EMBL/GenBank/DDBJ whole genome shotgun (WGS) entry which is preliminary data.</text>
</comment>
<evidence type="ECO:0000256" key="6">
    <source>
        <dbReference type="ARBA" id="ARBA00022840"/>
    </source>
</evidence>
<keyword evidence="3 10" id="KW-0812">Transmembrane</keyword>
<proteinExistence type="inferred from homology"/>
<dbReference type="Gene3D" id="2.70.150.10">
    <property type="entry name" value="Calcium-transporting ATPase, cytoplasmic transduction domain A"/>
    <property type="match status" value="1"/>
</dbReference>
<evidence type="ECO:0000256" key="3">
    <source>
        <dbReference type="ARBA" id="ARBA00022692"/>
    </source>
</evidence>
<evidence type="ECO:0000256" key="9">
    <source>
        <dbReference type="ARBA" id="ARBA00023136"/>
    </source>
</evidence>
<evidence type="ECO:0000256" key="2">
    <source>
        <dbReference type="ARBA" id="ARBA00006024"/>
    </source>
</evidence>
<evidence type="ECO:0000256" key="7">
    <source>
        <dbReference type="ARBA" id="ARBA00022967"/>
    </source>
</evidence>
<keyword evidence="10" id="KW-1003">Cell membrane</keyword>
<keyword evidence="13" id="KW-1185">Reference proteome</keyword>
<dbReference type="InterPro" id="IPR018303">
    <property type="entry name" value="ATPase_P-typ_P_site"/>
</dbReference>
<accession>A0ABX0HAJ1</accession>
<dbReference type="Gene3D" id="3.30.70.100">
    <property type="match status" value="1"/>
</dbReference>
<dbReference type="InterPro" id="IPR027256">
    <property type="entry name" value="P-typ_ATPase_IB"/>
</dbReference>
<dbReference type="PANTHER" id="PTHR43520">
    <property type="entry name" value="ATP7, ISOFORM B"/>
    <property type="match status" value="1"/>
</dbReference>
<evidence type="ECO:0000256" key="5">
    <source>
        <dbReference type="ARBA" id="ARBA00022741"/>
    </source>
</evidence>
<dbReference type="InterPro" id="IPR001757">
    <property type="entry name" value="P_typ_ATPase"/>
</dbReference>
<evidence type="ECO:0000256" key="4">
    <source>
        <dbReference type="ARBA" id="ARBA00022723"/>
    </source>
</evidence>
<evidence type="ECO:0000313" key="13">
    <source>
        <dbReference type="Proteomes" id="UP000649799"/>
    </source>
</evidence>
<dbReference type="InterPro" id="IPR059000">
    <property type="entry name" value="ATPase_P-type_domA"/>
</dbReference>
<evidence type="ECO:0000313" key="12">
    <source>
        <dbReference type="EMBL" id="NHE57005.1"/>
    </source>
</evidence>
<dbReference type="PROSITE" id="PS00154">
    <property type="entry name" value="ATPASE_E1_E2"/>
    <property type="match status" value="1"/>
</dbReference>